<dbReference type="Pfam" id="PF03692">
    <property type="entry name" value="CxxCxxCC"/>
    <property type="match status" value="1"/>
</dbReference>
<evidence type="ECO:0000313" key="2">
    <source>
        <dbReference type="Proteomes" id="UP000006732"/>
    </source>
</evidence>
<evidence type="ECO:0000313" key="1">
    <source>
        <dbReference type="EMBL" id="ABK99051.1"/>
    </source>
</evidence>
<sequence>MENVLDNYRQLLARVDGLCAGIQDALAEQITCSEGCSDCCTSITVFPVEAAALKQALADQTEEQQTAIRDHVTEHAGGERCPLLRDRRCLLYRARPIICRTHGLPILFTEGDAQRLDCCPLNLASRESLSGSSIIDLDRLNSVLVAVNSLYLRQIEAPPDFPQRLTIAQALLSGT</sequence>
<gene>
    <name evidence="1" type="ordered locus">Ppro_1435</name>
</gene>
<dbReference type="OrthoDB" id="9810361at2"/>
<dbReference type="KEGG" id="ppd:Ppro_1435"/>
<organism evidence="1 2">
    <name type="scientific">Pelobacter propionicus (strain DSM 2379 / NBRC 103807 / OttBd1)</name>
    <dbReference type="NCBI Taxonomy" id="338966"/>
    <lineage>
        <taxon>Bacteria</taxon>
        <taxon>Pseudomonadati</taxon>
        <taxon>Thermodesulfobacteriota</taxon>
        <taxon>Desulfuromonadia</taxon>
        <taxon>Desulfuromonadales</taxon>
        <taxon>Desulfuromonadaceae</taxon>
        <taxon>Pelobacter</taxon>
    </lineage>
</organism>
<accession>A1ANY1</accession>
<dbReference type="STRING" id="338966.Ppro_1435"/>
<dbReference type="Proteomes" id="UP000006732">
    <property type="component" value="Chromosome"/>
</dbReference>
<reference evidence="1 2" key="1">
    <citation type="submission" date="2006-10" db="EMBL/GenBank/DDBJ databases">
        <title>Complete sequence of chromosome of Pelobacter propionicus DSM 2379.</title>
        <authorList>
            <consortium name="US DOE Joint Genome Institute"/>
            <person name="Copeland A."/>
            <person name="Lucas S."/>
            <person name="Lapidus A."/>
            <person name="Barry K."/>
            <person name="Detter J.C."/>
            <person name="Glavina del Rio T."/>
            <person name="Hammon N."/>
            <person name="Israni S."/>
            <person name="Dalin E."/>
            <person name="Tice H."/>
            <person name="Pitluck S."/>
            <person name="Saunders E."/>
            <person name="Brettin T."/>
            <person name="Bruce D."/>
            <person name="Han C."/>
            <person name="Tapia R."/>
            <person name="Schmutz J."/>
            <person name="Larimer F."/>
            <person name="Land M."/>
            <person name="Hauser L."/>
            <person name="Kyrpides N."/>
            <person name="Kim E."/>
            <person name="Lovley D."/>
            <person name="Richardson P."/>
        </authorList>
    </citation>
    <scope>NUCLEOTIDE SEQUENCE [LARGE SCALE GENOMIC DNA]</scope>
    <source>
        <strain evidence="2">DSM 2379 / NBRC 103807 / OttBd1</strain>
    </source>
</reference>
<dbReference type="InterPro" id="IPR005358">
    <property type="entry name" value="Puta_zinc/iron-chelating_dom"/>
</dbReference>
<dbReference type="RefSeq" id="WP_011735344.1">
    <property type="nucleotide sequence ID" value="NC_008609.1"/>
</dbReference>
<dbReference type="HOGENOM" id="CLU_082366_1_0_7"/>
<dbReference type="EMBL" id="CP000482">
    <property type="protein sequence ID" value="ABK99051.1"/>
    <property type="molecule type" value="Genomic_DNA"/>
</dbReference>
<evidence type="ECO:0008006" key="3">
    <source>
        <dbReference type="Google" id="ProtNLM"/>
    </source>
</evidence>
<protein>
    <recommendedName>
        <fullName evidence="3">YkgJ family cysteine cluster protein</fullName>
    </recommendedName>
</protein>
<keyword evidence="2" id="KW-1185">Reference proteome</keyword>
<proteinExistence type="predicted"/>
<dbReference type="eggNOG" id="COG0727">
    <property type="taxonomic scope" value="Bacteria"/>
</dbReference>
<dbReference type="AlphaFoldDB" id="A1ANY1"/>
<name>A1ANY1_PELPD</name>